<dbReference type="EMBL" id="BTSX01000003">
    <property type="protein sequence ID" value="GMS89599.1"/>
    <property type="molecule type" value="Genomic_DNA"/>
</dbReference>
<sequence length="67" mass="8026">WMDGDANDRRSRLSPRGRREKEERGSSSLDPPMKTQQSVPEIRRERRAEYSAWAIARVRQIERRDRS</sequence>
<feature type="non-terminal residue" evidence="2">
    <location>
        <position position="1"/>
    </location>
</feature>
<organism evidence="2 3">
    <name type="scientific">Pristionchus entomophagus</name>
    <dbReference type="NCBI Taxonomy" id="358040"/>
    <lineage>
        <taxon>Eukaryota</taxon>
        <taxon>Metazoa</taxon>
        <taxon>Ecdysozoa</taxon>
        <taxon>Nematoda</taxon>
        <taxon>Chromadorea</taxon>
        <taxon>Rhabditida</taxon>
        <taxon>Rhabditina</taxon>
        <taxon>Diplogasteromorpha</taxon>
        <taxon>Diplogasteroidea</taxon>
        <taxon>Neodiplogasteridae</taxon>
        <taxon>Pristionchus</taxon>
    </lineage>
</organism>
<feature type="compositionally biased region" description="Basic and acidic residues" evidence="1">
    <location>
        <begin position="1"/>
        <end position="25"/>
    </location>
</feature>
<name>A0AAV5T2Y7_9BILA</name>
<dbReference type="Proteomes" id="UP001432027">
    <property type="component" value="Unassembled WGS sequence"/>
</dbReference>
<feature type="region of interest" description="Disordered" evidence="1">
    <location>
        <begin position="1"/>
        <end position="45"/>
    </location>
</feature>
<evidence type="ECO:0000313" key="3">
    <source>
        <dbReference type="Proteomes" id="UP001432027"/>
    </source>
</evidence>
<accession>A0AAV5T2Y7</accession>
<feature type="non-terminal residue" evidence="2">
    <location>
        <position position="67"/>
    </location>
</feature>
<evidence type="ECO:0000313" key="2">
    <source>
        <dbReference type="EMBL" id="GMS89599.1"/>
    </source>
</evidence>
<protein>
    <submittedName>
        <fullName evidence="2">Uncharacterized protein</fullName>
    </submittedName>
</protein>
<evidence type="ECO:0000256" key="1">
    <source>
        <dbReference type="SAM" id="MobiDB-lite"/>
    </source>
</evidence>
<proteinExistence type="predicted"/>
<keyword evidence="3" id="KW-1185">Reference proteome</keyword>
<dbReference type="AlphaFoldDB" id="A0AAV5T2Y7"/>
<gene>
    <name evidence="2" type="ORF">PENTCL1PPCAC_11774</name>
</gene>
<reference evidence="2" key="1">
    <citation type="submission" date="2023-10" db="EMBL/GenBank/DDBJ databases">
        <title>Genome assembly of Pristionchus species.</title>
        <authorList>
            <person name="Yoshida K."/>
            <person name="Sommer R.J."/>
        </authorList>
    </citation>
    <scope>NUCLEOTIDE SEQUENCE</scope>
    <source>
        <strain evidence="2">RS0144</strain>
    </source>
</reference>
<comment type="caution">
    <text evidence="2">The sequence shown here is derived from an EMBL/GenBank/DDBJ whole genome shotgun (WGS) entry which is preliminary data.</text>
</comment>